<accession>A0A2G2ZGV6</accession>
<reference evidence="1 2" key="2">
    <citation type="journal article" date="2017" name="Genome Biol.">
        <title>New reference genome sequences of hot pepper reveal the massive evolution of plant disease-resistance genes by retroduplication.</title>
        <authorList>
            <person name="Kim S."/>
            <person name="Park J."/>
            <person name="Yeom S.I."/>
            <person name="Kim Y.M."/>
            <person name="Seo E."/>
            <person name="Kim K.T."/>
            <person name="Kim M.S."/>
            <person name="Lee J.M."/>
            <person name="Cheong K."/>
            <person name="Shin H.S."/>
            <person name="Kim S.B."/>
            <person name="Han K."/>
            <person name="Lee J."/>
            <person name="Park M."/>
            <person name="Lee H.A."/>
            <person name="Lee H.Y."/>
            <person name="Lee Y."/>
            <person name="Oh S."/>
            <person name="Lee J.H."/>
            <person name="Choi E."/>
            <person name="Choi E."/>
            <person name="Lee S.E."/>
            <person name="Jeon J."/>
            <person name="Kim H."/>
            <person name="Choi G."/>
            <person name="Song H."/>
            <person name="Lee J."/>
            <person name="Lee S.C."/>
            <person name="Kwon J.K."/>
            <person name="Lee H.Y."/>
            <person name="Koo N."/>
            <person name="Hong Y."/>
            <person name="Kim R.W."/>
            <person name="Kang W.H."/>
            <person name="Huh J.H."/>
            <person name="Kang B.C."/>
            <person name="Yang T.J."/>
            <person name="Lee Y.H."/>
            <person name="Bennetzen J.L."/>
            <person name="Choi D."/>
        </authorList>
    </citation>
    <scope>NUCLEOTIDE SEQUENCE [LARGE SCALE GENOMIC DNA]</scope>
    <source>
        <strain evidence="2">cv. CM334</strain>
    </source>
</reference>
<keyword evidence="2" id="KW-1185">Reference proteome</keyword>
<gene>
    <name evidence="1" type="ORF">T459_14179</name>
</gene>
<dbReference type="Gramene" id="PHT81164">
    <property type="protein sequence ID" value="PHT81164"/>
    <property type="gene ID" value="T459_14179"/>
</dbReference>
<protein>
    <submittedName>
        <fullName evidence="1">Uncharacterized protein</fullName>
    </submittedName>
</protein>
<dbReference type="InterPro" id="IPR037848">
    <property type="entry name" value="GEM-like"/>
</dbReference>
<reference evidence="1 2" key="1">
    <citation type="journal article" date="2014" name="Nat. Genet.">
        <title>Genome sequence of the hot pepper provides insights into the evolution of pungency in Capsicum species.</title>
        <authorList>
            <person name="Kim S."/>
            <person name="Park M."/>
            <person name="Yeom S.I."/>
            <person name="Kim Y.M."/>
            <person name="Lee J.M."/>
            <person name="Lee H.A."/>
            <person name="Seo E."/>
            <person name="Choi J."/>
            <person name="Cheong K."/>
            <person name="Kim K.T."/>
            <person name="Jung K."/>
            <person name="Lee G.W."/>
            <person name="Oh S.K."/>
            <person name="Bae C."/>
            <person name="Kim S.B."/>
            <person name="Lee H.Y."/>
            <person name="Kim S.Y."/>
            <person name="Kim M.S."/>
            <person name="Kang B.C."/>
            <person name="Jo Y.D."/>
            <person name="Yang H.B."/>
            <person name="Jeong H.J."/>
            <person name="Kang W.H."/>
            <person name="Kwon J.K."/>
            <person name="Shin C."/>
            <person name="Lim J.Y."/>
            <person name="Park J.H."/>
            <person name="Huh J.H."/>
            <person name="Kim J.S."/>
            <person name="Kim B.D."/>
            <person name="Cohen O."/>
            <person name="Paran I."/>
            <person name="Suh M.C."/>
            <person name="Lee S.B."/>
            <person name="Kim Y.K."/>
            <person name="Shin Y."/>
            <person name="Noh S.J."/>
            <person name="Park J."/>
            <person name="Seo Y.S."/>
            <person name="Kwon S.Y."/>
            <person name="Kim H.A."/>
            <person name="Park J.M."/>
            <person name="Kim H.J."/>
            <person name="Choi S.B."/>
            <person name="Bosland P.W."/>
            <person name="Reeves G."/>
            <person name="Jo S.H."/>
            <person name="Lee B.W."/>
            <person name="Cho H.T."/>
            <person name="Choi H.S."/>
            <person name="Lee M.S."/>
            <person name="Yu Y."/>
            <person name="Do Choi Y."/>
            <person name="Park B.S."/>
            <person name="van Deynze A."/>
            <person name="Ashrafi H."/>
            <person name="Hill T."/>
            <person name="Kim W.T."/>
            <person name="Pai H.S."/>
            <person name="Ahn H.K."/>
            <person name="Yeam I."/>
            <person name="Giovannoni J.J."/>
            <person name="Rose J.K."/>
            <person name="Sorensen I."/>
            <person name="Lee S.J."/>
            <person name="Kim R.W."/>
            <person name="Choi I.Y."/>
            <person name="Choi B.S."/>
            <person name="Lim J.S."/>
            <person name="Lee Y.H."/>
            <person name="Choi D."/>
        </authorList>
    </citation>
    <scope>NUCLEOTIDE SEQUENCE [LARGE SCALE GENOMIC DNA]</scope>
    <source>
        <strain evidence="2">cv. CM334</strain>
    </source>
</reference>
<comment type="caution">
    <text evidence="1">The sequence shown here is derived from an EMBL/GenBank/DDBJ whole genome shotgun (WGS) entry which is preliminary data.</text>
</comment>
<dbReference type="InterPro" id="IPR011993">
    <property type="entry name" value="PH-like_dom_sf"/>
</dbReference>
<name>A0A2G2ZGV6_CAPAN</name>
<sequence>MKNLLGGNAVGGPLGSTKELDIVEVIKRNNDHLKKISIRLNILEYARKSVIDKMNKLGERMYCLAQGIREHVSLSPKLTETVKGKLSLGVFKYEGLLFISTDKIVFCSERSIKLLSPTGKLLRFRYKVLIPISKVMKTKERENMEKPSQKYIQLVTEDDFEFLFMGFLNYQKTLRYLLQAISRTSNS</sequence>
<organism evidence="1 2">
    <name type="scientific">Capsicum annuum</name>
    <name type="common">Capsicum pepper</name>
    <dbReference type="NCBI Taxonomy" id="4072"/>
    <lineage>
        <taxon>Eukaryota</taxon>
        <taxon>Viridiplantae</taxon>
        <taxon>Streptophyta</taxon>
        <taxon>Embryophyta</taxon>
        <taxon>Tracheophyta</taxon>
        <taxon>Spermatophyta</taxon>
        <taxon>Magnoliopsida</taxon>
        <taxon>eudicotyledons</taxon>
        <taxon>Gunneridae</taxon>
        <taxon>Pentapetalae</taxon>
        <taxon>asterids</taxon>
        <taxon>lamiids</taxon>
        <taxon>Solanales</taxon>
        <taxon>Solanaceae</taxon>
        <taxon>Solanoideae</taxon>
        <taxon>Capsiceae</taxon>
        <taxon>Capsicum</taxon>
    </lineage>
</organism>
<dbReference type="PANTHER" id="PTHR31969">
    <property type="entry name" value="GEM-LIKE PROTEIN 2"/>
    <property type="match status" value="1"/>
</dbReference>
<evidence type="ECO:0000313" key="2">
    <source>
        <dbReference type="Proteomes" id="UP000222542"/>
    </source>
</evidence>
<dbReference type="AlphaFoldDB" id="A0A2G2ZGV6"/>
<dbReference type="Gene3D" id="2.30.29.30">
    <property type="entry name" value="Pleckstrin-homology domain (PH domain)/Phosphotyrosine-binding domain (PTB)"/>
    <property type="match status" value="1"/>
</dbReference>
<dbReference type="OMA" id="RENMEKP"/>
<dbReference type="STRING" id="4072.A0A2G2ZGV6"/>
<evidence type="ECO:0000313" key="1">
    <source>
        <dbReference type="EMBL" id="PHT81164.1"/>
    </source>
</evidence>
<proteinExistence type="predicted"/>
<dbReference type="EMBL" id="AYRZ02000005">
    <property type="protein sequence ID" value="PHT81164.1"/>
    <property type="molecule type" value="Genomic_DNA"/>
</dbReference>
<dbReference type="Proteomes" id="UP000222542">
    <property type="component" value="Unassembled WGS sequence"/>
</dbReference>